<dbReference type="Proteomes" id="UP000693972">
    <property type="component" value="Unassembled WGS sequence"/>
</dbReference>
<evidence type="ECO:0000313" key="2">
    <source>
        <dbReference type="Proteomes" id="UP000693972"/>
    </source>
</evidence>
<protein>
    <submittedName>
        <fullName evidence="1">Uncharacterized protein</fullName>
    </submittedName>
</protein>
<evidence type="ECO:0000313" key="1">
    <source>
        <dbReference type="EMBL" id="QXL88736.1"/>
    </source>
</evidence>
<dbReference type="RefSeq" id="WP_257891802.1">
    <property type="nucleotide sequence ID" value="NZ_JAIMBW010000001.1"/>
</dbReference>
<reference evidence="1 2" key="1">
    <citation type="submission" date="2021-07" db="EMBL/GenBank/DDBJ databases">
        <title>Karlodiniumbacter phycospheric gen. nov., sp. nov., a phycosphere bacterium isolated from karlodinium veneficum.</title>
        <authorList>
            <person name="Peng Y."/>
            <person name="Jiang L."/>
            <person name="Lee J."/>
        </authorList>
    </citation>
    <scope>NUCLEOTIDE SEQUENCE</scope>
    <source>
        <strain evidence="1 2">N5</strain>
    </source>
</reference>
<name>A0A975TWY9_9RHOB</name>
<dbReference type="EMBL" id="CP078073">
    <property type="protein sequence ID" value="QXL88736.1"/>
    <property type="molecule type" value="Genomic_DNA"/>
</dbReference>
<organism evidence="1">
    <name type="scientific">Gymnodinialimonas phycosphaerae</name>
    <dbReference type="NCBI Taxonomy" id="2841589"/>
    <lineage>
        <taxon>Bacteria</taxon>
        <taxon>Pseudomonadati</taxon>
        <taxon>Pseudomonadota</taxon>
        <taxon>Alphaproteobacteria</taxon>
        <taxon>Rhodobacterales</taxon>
        <taxon>Paracoccaceae</taxon>
        <taxon>Gymnodinialimonas</taxon>
    </lineage>
</organism>
<proteinExistence type="predicted"/>
<sequence length="377" mass="41633">MLEFAPHDAVTKLDALIASAKLPAREADQCCRLADTLRRPARVCLLGFATGDIARVAQGFIGAENLFCGGLLPAVELHFGQKLMSKVTLEDGTTLEAPGWPSDEILQRDPVFLQIFLPEDRLRLMSLLVLVLQDDPAMQRPALSWASRRSEITVWCTPAFNHADAQALNLAPERLTQHAYLLETRPNNAVPKHSEIAHFAEIFSLPHPEALDLTPLTNRLIADIEDARVADLDMAQLILHRLGHFAPKDREQAGDDTQVTPHAPAHDLRPTLSEPLLFLIARTGELAELLSPGLEPEDWVARVLSHCSETVEGLRHRAANWPEDVASAQTLKSTIEDIGDMIILLEIEGQAEQAQDTAALLFQLRVAFEKALGWETV</sequence>
<accession>A0A975TWY9</accession>
<keyword evidence="2" id="KW-1185">Reference proteome</keyword>
<dbReference type="AlphaFoldDB" id="A0A975TWY9"/>
<gene>
    <name evidence="1" type="ORF">KUL25_04240</name>
</gene>
<dbReference type="EMBL" id="JAIMBW010000001">
    <property type="protein sequence ID" value="MBY4891971.1"/>
    <property type="molecule type" value="Genomic_DNA"/>
</dbReference>